<sequence length="318" mass="35263">MKPKTAKEGTISTAFAARSHFKPGNGNRFNGQQNRNNGNRYHGNGGNNRNGNGYGKNNGNFNGNNQGNGNNNNGNNGRKPFGRQRVADVKHHTNSNNSNTQRANENENLESTATAFIASTRQRNNQWISDSGHPSTSQGEMTATYVPGAVNLFSEGQLAQKGYKIIRDSTTAVFYDTSSSPVLTADMNNNVYIMRFRPLQQHALVATSKLWHSRLAHVNIECIKNTVKNNAARGIQLDELIKAFKCEDCHFGKEKDCPSLVLKIECNARLDEGSSFRMAYFLKKKSETAACIKKFISFIETQTRIKLSCSDRTMALSL</sequence>
<feature type="region of interest" description="Disordered" evidence="1">
    <location>
        <begin position="1"/>
        <end position="82"/>
    </location>
</feature>
<name>A0A1D2MWB9_ORCCI</name>
<evidence type="ECO:0000313" key="4">
    <source>
        <dbReference type="Proteomes" id="UP000094527"/>
    </source>
</evidence>
<dbReference type="EMBL" id="LJIJ01000483">
    <property type="protein sequence ID" value="ODM96965.1"/>
    <property type="molecule type" value="Genomic_DNA"/>
</dbReference>
<feature type="compositionally biased region" description="Low complexity" evidence="1">
    <location>
        <begin position="57"/>
        <end position="79"/>
    </location>
</feature>
<proteinExistence type="predicted"/>
<dbReference type="AlphaFoldDB" id="A0A1D2MWB9"/>
<comment type="caution">
    <text evidence="3">The sequence shown here is derived from an EMBL/GenBank/DDBJ whole genome shotgun (WGS) entry which is preliminary data.</text>
</comment>
<protein>
    <recommendedName>
        <fullName evidence="2">GAG-pre-integrase domain-containing protein</fullName>
    </recommendedName>
</protein>
<keyword evidence="4" id="KW-1185">Reference proteome</keyword>
<reference evidence="3 4" key="1">
    <citation type="journal article" date="2016" name="Genome Biol. Evol.">
        <title>Gene Family Evolution Reflects Adaptation to Soil Environmental Stressors in the Genome of the Collembolan Orchesella cincta.</title>
        <authorList>
            <person name="Faddeeva-Vakhrusheva A."/>
            <person name="Derks M.F."/>
            <person name="Anvar S.Y."/>
            <person name="Agamennone V."/>
            <person name="Suring W."/>
            <person name="Smit S."/>
            <person name="van Straalen N.M."/>
            <person name="Roelofs D."/>
        </authorList>
    </citation>
    <scope>NUCLEOTIDE SEQUENCE [LARGE SCALE GENOMIC DNA]</scope>
    <source>
        <tissue evidence="3">Mixed pool</tissue>
    </source>
</reference>
<dbReference type="STRING" id="48709.A0A1D2MWB9"/>
<evidence type="ECO:0000259" key="2">
    <source>
        <dbReference type="Pfam" id="PF13976"/>
    </source>
</evidence>
<evidence type="ECO:0000313" key="3">
    <source>
        <dbReference type="EMBL" id="ODM96965.1"/>
    </source>
</evidence>
<dbReference type="OrthoDB" id="430476at2759"/>
<feature type="domain" description="GAG-pre-integrase" evidence="2">
    <location>
        <begin position="206"/>
        <end position="253"/>
    </location>
</feature>
<dbReference type="InterPro" id="IPR025724">
    <property type="entry name" value="GAG-pre-integrase_dom"/>
</dbReference>
<evidence type="ECO:0000256" key="1">
    <source>
        <dbReference type="SAM" id="MobiDB-lite"/>
    </source>
</evidence>
<feature type="compositionally biased region" description="Low complexity" evidence="1">
    <location>
        <begin position="24"/>
        <end position="42"/>
    </location>
</feature>
<dbReference type="Proteomes" id="UP000094527">
    <property type="component" value="Unassembled WGS sequence"/>
</dbReference>
<organism evidence="3 4">
    <name type="scientific">Orchesella cincta</name>
    <name type="common">Springtail</name>
    <name type="synonym">Podura cincta</name>
    <dbReference type="NCBI Taxonomy" id="48709"/>
    <lineage>
        <taxon>Eukaryota</taxon>
        <taxon>Metazoa</taxon>
        <taxon>Ecdysozoa</taxon>
        <taxon>Arthropoda</taxon>
        <taxon>Hexapoda</taxon>
        <taxon>Collembola</taxon>
        <taxon>Entomobryomorpha</taxon>
        <taxon>Entomobryoidea</taxon>
        <taxon>Orchesellidae</taxon>
        <taxon>Orchesellinae</taxon>
        <taxon>Orchesella</taxon>
    </lineage>
</organism>
<dbReference type="Pfam" id="PF13976">
    <property type="entry name" value="gag_pre-integrs"/>
    <property type="match status" value="1"/>
</dbReference>
<feature type="compositionally biased region" description="Gly residues" evidence="1">
    <location>
        <begin position="43"/>
        <end position="56"/>
    </location>
</feature>
<gene>
    <name evidence="3" type="ORF">Ocin01_09715</name>
</gene>
<accession>A0A1D2MWB9</accession>